<dbReference type="AlphaFoldDB" id="W7XKS7"/>
<dbReference type="Proteomes" id="UP000009168">
    <property type="component" value="Unassembled WGS sequence"/>
</dbReference>
<feature type="transmembrane region" description="Helical" evidence="3">
    <location>
        <begin position="701"/>
        <end position="723"/>
    </location>
</feature>
<feature type="compositionally biased region" description="Low complexity" evidence="2">
    <location>
        <begin position="143"/>
        <end position="154"/>
    </location>
</feature>
<keyword evidence="3 4" id="KW-0812">Transmembrane</keyword>
<protein>
    <submittedName>
        <fullName evidence="4">Transmembrane protein, putative</fullName>
    </submittedName>
</protein>
<feature type="transmembrane region" description="Helical" evidence="3">
    <location>
        <begin position="769"/>
        <end position="785"/>
    </location>
</feature>
<evidence type="ECO:0000313" key="5">
    <source>
        <dbReference type="Proteomes" id="UP000009168"/>
    </source>
</evidence>
<name>W7XKS7_TETTS</name>
<dbReference type="KEGG" id="tet:TTHERM_000324518"/>
<dbReference type="EMBL" id="GG662743">
    <property type="protein sequence ID" value="EWS75169.1"/>
    <property type="molecule type" value="Genomic_DNA"/>
</dbReference>
<sequence>MNQNTFKNLKKQILRIIFKHFVLILQNCLVPKLRFLLLHIIINYWFQIFFQNQLNNIKKTICKESDELLLKIIYINFLKKLNYKKRLILLIELTNRKLIILLEVNIYQSMRKQKKSKSKKQDSSSNSSESESESESDSESERSVSLNSEKQINKGQKRKKKRQQTFSKKNEGDSVVKKKVQIVLDNSERDDFNMNNRSKLRKPTSIVKFRKTVDVDEDEEDNRDEQLEGDFIQDNNKQDDYQMKRQFQRKKGPSKTVVNTQNLQDLKSKARLLDQQNLVIEDLEQKLEKQQQQVLALDLEKKQDILEKQKDIEYLNTQKYILENKVVKHKTQLERLKEKLKVRKGSILNLNLERRSFLEQALDQQNQNEQVFHLPYELQQALIKKYNCFNQTKTYITNNYPLSRYVNRILNYYSKNEQLHFGCIAMHFNSSFVFFILFLPFIIIQILSNQPDISLNSPFAIFMYHEYNKNNLSVYIAIFIVFIILSILLLYQRVSHMHRKEIQSEAQSFKELENFKLVFSSVNFRLRNYDFMKRQQIALKQRVHLTWSLTGQLIERRKKYGNWIYLLRILVIAIQIFLVLGGLYLIHYLNQMDFFQSTIILKMPLVFTFTCVFIAYVSAQISYFMTQFENWNTYTLSCHVKVWKQYLIHSLALFYTCLKLSPLSFSDQDLRLIGLQNNFVYITSKYECTSEQLVYSILSLYFAQAVWCLISMVIPNFFALIFGTKQKEQQIRKLTPFKVVEDSYQLIVLVMMTNILIPIFPLITLFNCLTHLIIFGFNWLVITKLKYQNFSSVSRQFIQQKLVKFYVMSNILSLIYFAIMCYQVQAEYFQGKQYSQNSLKICGPLDINTTVAESISSKINSLNYINSVFDFISWQPILWVVIISLYFMYRIESRGKQAWRIEYLIKSREMITIKKYFQKEVQLYEQRIQQAANDMQSLDTPISKGNNSVKFFSDTVTPSKSKFSQDRAIQMSPLNTNQAISVTGGNVSINLNEFSSSNVLDDTKQLFTFKKNMNQSSPNQFQLRINNSGSNYYSKFKPA</sequence>
<feature type="transmembrane region" description="Helical" evidence="3">
    <location>
        <begin position="606"/>
        <end position="625"/>
    </location>
</feature>
<dbReference type="InParanoid" id="W7XKS7"/>
<organism evidence="4 5">
    <name type="scientific">Tetrahymena thermophila (strain SB210)</name>
    <dbReference type="NCBI Taxonomy" id="312017"/>
    <lineage>
        <taxon>Eukaryota</taxon>
        <taxon>Sar</taxon>
        <taxon>Alveolata</taxon>
        <taxon>Ciliophora</taxon>
        <taxon>Intramacronucleata</taxon>
        <taxon>Oligohymenophorea</taxon>
        <taxon>Hymenostomatida</taxon>
        <taxon>Tetrahymenina</taxon>
        <taxon>Tetrahymenidae</taxon>
        <taxon>Tetrahymena</taxon>
    </lineage>
</organism>
<dbReference type="RefSeq" id="XP_012652325.1">
    <property type="nucleotide sequence ID" value="XM_012796871.1"/>
</dbReference>
<feature type="transmembrane region" description="Helical" evidence="3">
    <location>
        <begin position="472"/>
        <end position="491"/>
    </location>
</feature>
<feature type="transmembrane region" description="Helical" evidence="3">
    <location>
        <begin position="565"/>
        <end position="586"/>
    </location>
</feature>
<feature type="transmembrane region" description="Helical" evidence="3">
    <location>
        <begin position="805"/>
        <end position="825"/>
    </location>
</feature>
<evidence type="ECO:0000313" key="4">
    <source>
        <dbReference type="EMBL" id="EWS75169.1"/>
    </source>
</evidence>
<keyword evidence="5" id="KW-1185">Reference proteome</keyword>
<feature type="region of interest" description="Disordered" evidence="2">
    <location>
        <begin position="215"/>
        <end position="238"/>
    </location>
</feature>
<keyword evidence="1" id="KW-0175">Coiled coil</keyword>
<feature type="region of interest" description="Disordered" evidence="2">
    <location>
        <begin position="113"/>
        <end position="173"/>
    </location>
</feature>
<evidence type="ECO:0000256" key="3">
    <source>
        <dbReference type="SAM" id="Phobius"/>
    </source>
</evidence>
<feature type="transmembrane region" description="Helical" evidence="3">
    <location>
        <begin position="871"/>
        <end position="889"/>
    </location>
</feature>
<reference evidence="5" key="1">
    <citation type="journal article" date="2006" name="PLoS Biol.">
        <title>Macronuclear genome sequence of the ciliate Tetrahymena thermophila, a model eukaryote.</title>
        <authorList>
            <person name="Eisen J.A."/>
            <person name="Coyne R.S."/>
            <person name="Wu M."/>
            <person name="Wu D."/>
            <person name="Thiagarajan M."/>
            <person name="Wortman J.R."/>
            <person name="Badger J.H."/>
            <person name="Ren Q."/>
            <person name="Amedeo P."/>
            <person name="Jones K.M."/>
            <person name="Tallon L.J."/>
            <person name="Delcher A.L."/>
            <person name="Salzberg S.L."/>
            <person name="Silva J.C."/>
            <person name="Haas B.J."/>
            <person name="Majoros W.H."/>
            <person name="Farzad M."/>
            <person name="Carlton J.M."/>
            <person name="Smith R.K. Jr."/>
            <person name="Garg J."/>
            <person name="Pearlman R.E."/>
            <person name="Karrer K.M."/>
            <person name="Sun L."/>
            <person name="Manning G."/>
            <person name="Elde N.C."/>
            <person name="Turkewitz A.P."/>
            <person name="Asai D.J."/>
            <person name="Wilkes D.E."/>
            <person name="Wang Y."/>
            <person name="Cai H."/>
            <person name="Collins K."/>
            <person name="Stewart B.A."/>
            <person name="Lee S.R."/>
            <person name="Wilamowska K."/>
            <person name="Weinberg Z."/>
            <person name="Ruzzo W.L."/>
            <person name="Wloga D."/>
            <person name="Gaertig J."/>
            <person name="Frankel J."/>
            <person name="Tsao C.-C."/>
            <person name="Gorovsky M.A."/>
            <person name="Keeling P.J."/>
            <person name="Waller R.F."/>
            <person name="Patron N.J."/>
            <person name="Cherry J.M."/>
            <person name="Stover N.A."/>
            <person name="Krieger C.J."/>
            <person name="del Toro C."/>
            <person name="Ryder H.F."/>
            <person name="Williamson S.C."/>
            <person name="Barbeau R.A."/>
            <person name="Hamilton E.P."/>
            <person name="Orias E."/>
        </authorList>
    </citation>
    <scope>NUCLEOTIDE SEQUENCE [LARGE SCALE GENOMIC DNA]</scope>
    <source>
        <strain evidence="5">SB210</strain>
    </source>
</reference>
<feature type="transmembrane region" description="Helical" evidence="3">
    <location>
        <begin position="424"/>
        <end position="447"/>
    </location>
</feature>
<proteinExistence type="predicted"/>
<dbReference type="STRING" id="312017.W7XKS7"/>
<keyword evidence="3" id="KW-1133">Transmembrane helix</keyword>
<gene>
    <name evidence="4" type="ORF">TTHERM_000324518</name>
</gene>
<evidence type="ECO:0000256" key="2">
    <source>
        <dbReference type="SAM" id="MobiDB-lite"/>
    </source>
</evidence>
<accession>W7XKS7</accession>
<evidence type="ECO:0000256" key="1">
    <source>
        <dbReference type="SAM" id="Coils"/>
    </source>
</evidence>
<feature type="coiled-coil region" evidence="1">
    <location>
        <begin position="266"/>
        <end position="339"/>
    </location>
</feature>
<keyword evidence="3" id="KW-0472">Membrane</keyword>
<dbReference type="GeneID" id="24438452"/>